<dbReference type="AlphaFoldDB" id="A0A1B6FD09"/>
<evidence type="ECO:0000313" key="2">
    <source>
        <dbReference type="EMBL" id="JAS48071.1"/>
    </source>
</evidence>
<protein>
    <submittedName>
        <fullName evidence="2">Uncharacterized protein</fullName>
    </submittedName>
</protein>
<dbReference type="EMBL" id="GECZ01021698">
    <property type="protein sequence ID" value="JAS48071.1"/>
    <property type="molecule type" value="Transcribed_RNA"/>
</dbReference>
<accession>A0A1B6FD09</accession>
<feature type="region of interest" description="Disordered" evidence="1">
    <location>
        <begin position="65"/>
        <end position="85"/>
    </location>
</feature>
<proteinExistence type="predicted"/>
<reference evidence="2" key="1">
    <citation type="submission" date="2015-11" db="EMBL/GenBank/DDBJ databases">
        <title>De novo transcriptome assembly of four potential Pierce s Disease insect vectors from Arizona vineyards.</title>
        <authorList>
            <person name="Tassone E.E."/>
        </authorList>
    </citation>
    <scope>NUCLEOTIDE SEQUENCE</scope>
</reference>
<evidence type="ECO:0000256" key="1">
    <source>
        <dbReference type="SAM" id="MobiDB-lite"/>
    </source>
</evidence>
<sequence length="104" mass="12186">DTNSTSSEGEPPLPATREQPMAMGDAVGLLEEQNFHKHRMWPWQAALSGSEETIEQQQYKIYDVNEPRRRQYSTGSDHYYHDLDDESRIRQTTRFRPDISCIKE</sequence>
<feature type="non-terminal residue" evidence="2">
    <location>
        <position position="1"/>
    </location>
</feature>
<name>A0A1B6FD09_9HEMI</name>
<feature type="region of interest" description="Disordered" evidence="1">
    <location>
        <begin position="1"/>
        <end position="23"/>
    </location>
</feature>
<organism evidence="2">
    <name type="scientific">Cuerna arida</name>
    <dbReference type="NCBI Taxonomy" id="1464854"/>
    <lineage>
        <taxon>Eukaryota</taxon>
        <taxon>Metazoa</taxon>
        <taxon>Ecdysozoa</taxon>
        <taxon>Arthropoda</taxon>
        <taxon>Hexapoda</taxon>
        <taxon>Insecta</taxon>
        <taxon>Pterygota</taxon>
        <taxon>Neoptera</taxon>
        <taxon>Paraneoptera</taxon>
        <taxon>Hemiptera</taxon>
        <taxon>Auchenorrhyncha</taxon>
        <taxon>Membracoidea</taxon>
        <taxon>Cicadellidae</taxon>
        <taxon>Cicadellinae</taxon>
        <taxon>Proconiini</taxon>
        <taxon>Cuerna</taxon>
    </lineage>
</organism>
<gene>
    <name evidence="2" type="ORF">g.10913</name>
</gene>